<evidence type="ECO:0000313" key="2">
    <source>
        <dbReference type="Proteomes" id="UP000316621"/>
    </source>
</evidence>
<protein>
    <submittedName>
        <fullName evidence="1">Uncharacterized protein</fullName>
    </submittedName>
</protein>
<dbReference type="Proteomes" id="UP000316621">
    <property type="component" value="Chromosome 10"/>
</dbReference>
<dbReference type="EMBL" id="CM010724">
    <property type="protein sequence ID" value="RZC81581.1"/>
    <property type="molecule type" value="Genomic_DNA"/>
</dbReference>
<sequence length="115" mass="12652">MDPLELTDNMLIEPNTKLAFFTSRDFKDVHVPDRAGPGSILNDATKDAESKKAHELEYKEIAGFTLMSIQICGKSMMTCDHDAILLIILPTHFIPITTGAKTKKITFDGGVSHCS</sequence>
<reference evidence="1 2" key="1">
    <citation type="journal article" date="2018" name="Science">
        <title>The opium poppy genome and morphinan production.</title>
        <authorList>
            <person name="Guo L."/>
            <person name="Winzer T."/>
            <person name="Yang X."/>
            <person name="Li Y."/>
            <person name="Ning Z."/>
            <person name="He Z."/>
            <person name="Teodor R."/>
            <person name="Lu Y."/>
            <person name="Bowser T.A."/>
            <person name="Graham I.A."/>
            <person name="Ye K."/>
        </authorList>
    </citation>
    <scope>NUCLEOTIDE SEQUENCE [LARGE SCALE GENOMIC DNA]</scope>
    <source>
        <strain evidence="2">cv. HN1</strain>
        <tissue evidence="1">Leaves</tissue>
    </source>
</reference>
<proteinExistence type="predicted"/>
<evidence type="ECO:0000313" key="1">
    <source>
        <dbReference type="EMBL" id="RZC81581.1"/>
    </source>
</evidence>
<name>A0A4Y7LBB6_PAPSO</name>
<keyword evidence="2" id="KW-1185">Reference proteome</keyword>
<accession>A0A4Y7LBB6</accession>
<gene>
    <name evidence="1" type="ORF">C5167_044152</name>
</gene>
<dbReference type="AlphaFoldDB" id="A0A4Y7LBB6"/>
<dbReference type="Gramene" id="RZC81581">
    <property type="protein sequence ID" value="RZC81581"/>
    <property type="gene ID" value="C5167_044152"/>
</dbReference>
<organism evidence="1 2">
    <name type="scientific">Papaver somniferum</name>
    <name type="common">Opium poppy</name>
    <dbReference type="NCBI Taxonomy" id="3469"/>
    <lineage>
        <taxon>Eukaryota</taxon>
        <taxon>Viridiplantae</taxon>
        <taxon>Streptophyta</taxon>
        <taxon>Embryophyta</taxon>
        <taxon>Tracheophyta</taxon>
        <taxon>Spermatophyta</taxon>
        <taxon>Magnoliopsida</taxon>
        <taxon>Ranunculales</taxon>
        <taxon>Papaveraceae</taxon>
        <taxon>Papaveroideae</taxon>
        <taxon>Papaver</taxon>
    </lineage>
</organism>